<dbReference type="OrthoDB" id="6712355at2"/>
<dbReference type="Proteomes" id="UP000013261">
    <property type="component" value="Unassembled WGS sequence"/>
</dbReference>
<gene>
    <name evidence="3" type="ORF">F904_03776</name>
</gene>
<protein>
    <submittedName>
        <fullName evidence="3">Uncharacterized protein</fullName>
    </submittedName>
</protein>
<organism evidence="3 4">
    <name type="scientific">Acinetobacter dispersus</name>
    <dbReference type="NCBI Taxonomy" id="70348"/>
    <lineage>
        <taxon>Bacteria</taxon>
        <taxon>Pseudomonadati</taxon>
        <taxon>Pseudomonadota</taxon>
        <taxon>Gammaproteobacteria</taxon>
        <taxon>Moraxellales</taxon>
        <taxon>Moraxellaceae</taxon>
        <taxon>Acinetobacter</taxon>
    </lineage>
</organism>
<feature type="region of interest" description="Disordered" evidence="1">
    <location>
        <begin position="49"/>
        <end position="78"/>
    </location>
</feature>
<proteinExistence type="predicted"/>
<reference evidence="3 4" key="1">
    <citation type="submission" date="2013-02" db="EMBL/GenBank/DDBJ databases">
        <title>The Genome Sequence of Acinetobacter sp. ANC 4105.</title>
        <authorList>
            <consortium name="The Broad Institute Genome Sequencing Platform"/>
            <consortium name="The Broad Institute Genome Sequencing Center for Infectious Disease"/>
            <person name="Cerqueira G."/>
            <person name="Feldgarden M."/>
            <person name="Courvalin P."/>
            <person name="Perichon B."/>
            <person name="Grillot-Courvalin C."/>
            <person name="Clermont D."/>
            <person name="Rocha E."/>
            <person name="Yoon E.-J."/>
            <person name="Nemec A."/>
            <person name="Walker B."/>
            <person name="Young S.K."/>
            <person name="Zeng Q."/>
            <person name="Gargeya S."/>
            <person name="Fitzgerald M."/>
            <person name="Haas B."/>
            <person name="Abouelleil A."/>
            <person name="Alvarado L."/>
            <person name="Arachchi H.M."/>
            <person name="Berlin A.M."/>
            <person name="Chapman S.B."/>
            <person name="Dewar J."/>
            <person name="Goldberg J."/>
            <person name="Griggs A."/>
            <person name="Gujja S."/>
            <person name="Hansen M."/>
            <person name="Howarth C."/>
            <person name="Imamovic A."/>
            <person name="Larimer J."/>
            <person name="McCowan C."/>
            <person name="Murphy C."/>
            <person name="Neiman D."/>
            <person name="Pearson M."/>
            <person name="Priest M."/>
            <person name="Roberts A."/>
            <person name="Saif S."/>
            <person name="Shea T."/>
            <person name="Sisk P."/>
            <person name="Sykes S."/>
            <person name="Wortman J."/>
            <person name="Nusbaum C."/>
            <person name="Birren B."/>
        </authorList>
    </citation>
    <scope>NUCLEOTIDE SEQUENCE [LARGE SCALE GENOMIC DNA]</scope>
    <source>
        <strain evidence="3 4">ANC 4105</strain>
    </source>
</reference>
<feature type="compositionally biased region" description="Polar residues" evidence="1">
    <location>
        <begin position="53"/>
        <end position="78"/>
    </location>
</feature>
<name>N9L163_9GAMM</name>
<comment type="caution">
    <text evidence="3">The sequence shown here is derived from an EMBL/GenBank/DDBJ whole genome shotgun (WGS) entry which is preliminary data.</text>
</comment>
<evidence type="ECO:0000313" key="4">
    <source>
        <dbReference type="Proteomes" id="UP000013261"/>
    </source>
</evidence>
<keyword evidence="2" id="KW-1133">Transmembrane helix</keyword>
<evidence type="ECO:0000256" key="1">
    <source>
        <dbReference type="SAM" id="MobiDB-lite"/>
    </source>
</evidence>
<keyword evidence="4" id="KW-1185">Reference proteome</keyword>
<keyword evidence="2" id="KW-0812">Transmembrane</keyword>
<accession>N9L163</accession>
<dbReference type="EMBL" id="APRL01000015">
    <property type="protein sequence ID" value="ENW90022.1"/>
    <property type="molecule type" value="Genomic_DNA"/>
</dbReference>
<sequence length="78" mass="8740">MNNQPSPKKDSYEETVLGWKFVIIVGVLSTIFLSFFYLAMTQEPDYMPGAQRKAQQQEHAQNSSSASSEVAAQTQQQP</sequence>
<dbReference type="eggNOG" id="ENOG5031RKS">
    <property type="taxonomic scope" value="Bacteria"/>
</dbReference>
<feature type="transmembrane region" description="Helical" evidence="2">
    <location>
        <begin position="21"/>
        <end position="40"/>
    </location>
</feature>
<evidence type="ECO:0000256" key="2">
    <source>
        <dbReference type="SAM" id="Phobius"/>
    </source>
</evidence>
<dbReference type="HOGENOM" id="CLU_170827_2_0_6"/>
<dbReference type="AlphaFoldDB" id="N9L163"/>
<dbReference type="RefSeq" id="WP_005192963.1">
    <property type="nucleotide sequence ID" value="NZ_KB850052.1"/>
</dbReference>
<keyword evidence="2" id="KW-0472">Membrane</keyword>
<dbReference type="PATRIC" id="fig|1217703.3.peg.3664"/>
<evidence type="ECO:0000313" key="3">
    <source>
        <dbReference type="EMBL" id="ENW90022.1"/>
    </source>
</evidence>